<protein>
    <submittedName>
        <fullName evidence="1">SAM-dependent methyltransferase</fullName>
    </submittedName>
</protein>
<accession>A0A7D5EY75</accession>
<dbReference type="RefSeq" id="WP_178014326.1">
    <property type="nucleotide sequence ID" value="NZ_CP058316.1"/>
</dbReference>
<name>A0A7D5EY75_9MICO</name>
<dbReference type="Proteomes" id="UP000509638">
    <property type="component" value="Chromosome"/>
</dbReference>
<evidence type="ECO:0000313" key="2">
    <source>
        <dbReference type="Proteomes" id="UP000509638"/>
    </source>
</evidence>
<organism evidence="1 2">
    <name type="scientific">Microbacterium oleivorans</name>
    <dbReference type="NCBI Taxonomy" id="273677"/>
    <lineage>
        <taxon>Bacteria</taxon>
        <taxon>Bacillati</taxon>
        <taxon>Actinomycetota</taxon>
        <taxon>Actinomycetes</taxon>
        <taxon>Micrococcales</taxon>
        <taxon>Microbacteriaceae</taxon>
        <taxon>Microbacterium</taxon>
    </lineage>
</organism>
<dbReference type="EMBL" id="CP058316">
    <property type="protein sequence ID" value="QLD13026.1"/>
    <property type="molecule type" value="Genomic_DNA"/>
</dbReference>
<dbReference type="GO" id="GO:0008168">
    <property type="term" value="F:methyltransferase activity"/>
    <property type="evidence" value="ECO:0007669"/>
    <property type="project" value="UniProtKB-KW"/>
</dbReference>
<sequence>MAWPFLYLPGDTLSATELAAARLDGDVVEVGEGFIPADAVETAELRAASLGPLLGSGLALTHASAAWVHGALGDPPARHSVQRSSERRRNAVIDARLHYRDLRVPPDEVQVIGGIPVTTPPRTLGDLVREDLAAGRRVADAAHAMIAAFPGLAAAAVAALELAGPVAHKRATLAWLRRRAAQDEVTRYTS</sequence>
<proteinExistence type="predicted"/>
<reference evidence="1 2" key="1">
    <citation type="submission" date="2020-06" db="EMBL/GenBank/DDBJ databases">
        <authorList>
            <person name="Jo H."/>
        </authorList>
    </citation>
    <scope>NUCLEOTIDE SEQUENCE [LARGE SCALE GENOMIC DNA]</scope>
    <source>
        <strain evidence="1 2">I46</strain>
    </source>
</reference>
<evidence type="ECO:0000313" key="1">
    <source>
        <dbReference type="EMBL" id="QLD13026.1"/>
    </source>
</evidence>
<dbReference type="GO" id="GO:0032259">
    <property type="term" value="P:methylation"/>
    <property type="evidence" value="ECO:0007669"/>
    <property type="project" value="UniProtKB-KW"/>
</dbReference>
<gene>
    <name evidence="1" type="ORF">HW566_15320</name>
</gene>
<keyword evidence="1" id="KW-0808">Transferase</keyword>
<keyword evidence="1" id="KW-0489">Methyltransferase</keyword>
<dbReference type="AlphaFoldDB" id="A0A7D5EY75"/>